<evidence type="ECO:0000313" key="3">
    <source>
        <dbReference type="EMBL" id="QDD69629.1"/>
    </source>
</evidence>
<evidence type="ECO:0000256" key="2">
    <source>
        <dbReference type="SAM" id="SignalP"/>
    </source>
</evidence>
<dbReference type="EMBL" id="CP029754">
    <property type="protein sequence ID" value="QDD69629.1"/>
    <property type="molecule type" value="Genomic_DNA"/>
</dbReference>
<organism evidence="3 4">
    <name type="scientific">Lactobacillus amylovorus</name>
    <dbReference type="NCBI Taxonomy" id="1604"/>
    <lineage>
        <taxon>Bacteria</taxon>
        <taxon>Bacillati</taxon>
        <taxon>Bacillota</taxon>
        <taxon>Bacilli</taxon>
        <taxon>Lactobacillales</taxon>
        <taxon>Lactobacillaceae</taxon>
        <taxon>Lactobacillus</taxon>
    </lineage>
</organism>
<feature type="compositionally biased region" description="Basic residues" evidence="1">
    <location>
        <begin position="159"/>
        <end position="196"/>
    </location>
</feature>
<sequence>MKKRFKFTSIILAGLFATAPVFSLKASVPNTTQAASTITKKNVITHFLGERNIYINSTKINGSASINNISLVNNSGTEIETNDTVLTDGKYTLKAQATVIGLTPTSTDRSIIIANNNGEILGSANVSAHGTIAQGGIEFDFTIKNGKLSCTSLGNVAKNTKKTTKKKAKKRNKKVTHKRSHKKAHKKVTKHTRKRR</sequence>
<dbReference type="RefSeq" id="WP_118027684.1">
    <property type="nucleotide sequence ID" value="NZ_CABJBR010000056.1"/>
</dbReference>
<name>A0A3R5YYF1_LACAM</name>
<gene>
    <name evidence="3" type="ORF">DM298_00910</name>
</gene>
<evidence type="ECO:0000256" key="1">
    <source>
        <dbReference type="SAM" id="MobiDB-lite"/>
    </source>
</evidence>
<accession>A0A3R5YYF1</accession>
<feature type="region of interest" description="Disordered" evidence="1">
    <location>
        <begin position="158"/>
        <end position="196"/>
    </location>
</feature>
<feature type="chain" id="PRO_5044005827" evidence="2">
    <location>
        <begin position="27"/>
        <end position="196"/>
    </location>
</feature>
<feature type="signal peptide" evidence="2">
    <location>
        <begin position="1"/>
        <end position="26"/>
    </location>
</feature>
<keyword evidence="2" id="KW-0732">Signal</keyword>
<reference evidence="3 4" key="1">
    <citation type="submission" date="2018-06" db="EMBL/GenBank/DDBJ databases">
        <title>Complete genome sequnece of Lactobacillus amylovorus PMRA3.</title>
        <authorList>
            <person name="Nam Y.-D."/>
            <person name="Chung W.-H."/>
            <person name="Park Y.S."/>
            <person name="Kang J."/>
        </authorList>
    </citation>
    <scope>NUCLEOTIDE SEQUENCE [LARGE SCALE GENOMIC DNA]</scope>
    <source>
        <strain evidence="3 4">PMRA3</strain>
    </source>
</reference>
<protein>
    <submittedName>
        <fullName evidence="3">Uncharacterized protein</fullName>
    </submittedName>
</protein>
<evidence type="ECO:0000313" key="4">
    <source>
        <dbReference type="Proteomes" id="UP000312326"/>
    </source>
</evidence>
<dbReference type="AlphaFoldDB" id="A0A3R5YYF1"/>
<dbReference type="Proteomes" id="UP000312326">
    <property type="component" value="Chromosome"/>
</dbReference>
<proteinExistence type="predicted"/>